<dbReference type="RefSeq" id="WP_191205294.1">
    <property type="nucleotide sequence ID" value="NZ_JACXZA010000005.1"/>
</dbReference>
<organism evidence="1 2">
    <name type="scientific">Paenibacillus terricola</name>
    <dbReference type="NCBI Taxonomy" id="2763503"/>
    <lineage>
        <taxon>Bacteria</taxon>
        <taxon>Bacillati</taxon>
        <taxon>Bacillota</taxon>
        <taxon>Bacilli</taxon>
        <taxon>Bacillales</taxon>
        <taxon>Paenibacillaceae</taxon>
        <taxon>Paenibacillus</taxon>
    </lineage>
</organism>
<sequence>MKRFEPETYNHFHEAMKVNAEDGMSILLRFAKQIPNHPDWFKIYKEELKQSQSLLDYKS</sequence>
<dbReference type="EMBL" id="JACXZA010000005">
    <property type="protein sequence ID" value="MBD3920987.1"/>
    <property type="molecule type" value="Genomic_DNA"/>
</dbReference>
<keyword evidence="2" id="KW-1185">Reference proteome</keyword>
<evidence type="ECO:0000313" key="1">
    <source>
        <dbReference type="EMBL" id="MBD3920987.1"/>
    </source>
</evidence>
<protein>
    <submittedName>
        <fullName evidence="1">Uncharacterized protein</fullName>
    </submittedName>
</protein>
<proteinExistence type="predicted"/>
<evidence type="ECO:0000313" key="2">
    <source>
        <dbReference type="Proteomes" id="UP000609346"/>
    </source>
</evidence>
<name>A0ABR8MYF6_9BACL</name>
<comment type="caution">
    <text evidence="1">The sequence shown here is derived from an EMBL/GenBank/DDBJ whole genome shotgun (WGS) entry which is preliminary data.</text>
</comment>
<accession>A0ABR8MYF6</accession>
<gene>
    <name evidence="1" type="ORF">H8B09_19630</name>
</gene>
<dbReference type="Proteomes" id="UP000609346">
    <property type="component" value="Unassembled WGS sequence"/>
</dbReference>
<reference evidence="1 2" key="1">
    <citation type="submission" date="2020-09" db="EMBL/GenBank/DDBJ databases">
        <title>Paenibacillus sp. strain PR3 16S rRNA gene Genome sequencing and assembly.</title>
        <authorList>
            <person name="Kim J."/>
        </authorList>
    </citation>
    <scope>NUCLEOTIDE SEQUENCE [LARGE SCALE GENOMIC DNA]</scope>
    <source>
        <strain evidence="1 2">PR3</strain>
    </source>
</reference>